<dbReference type="InterPro" id="IPR029044">
    <property type="entry name" value="Nucleotide-diphossugar_trans"/>
</dbReference>
<dbReference type="PANTHER" id="PTHR43777">
    <property type="entry name" value="MOLYBDENUM COFACTOR CYTIDYLYLTRANSFERASE"/>
    <property type="match status" value="1"/>
</dbReference>
<dbReference type="Gene3D" id="3.90.550.10">
    <property type="entry name" value="Spore Coat Polysaccharide Biosynthesis Protein SpsA, Chain A"/>
    <property type="match status" value="1"/>
</dbReference>
<proteinExistence type="predicted"/>
<organism evidence="2">
    <name type="scientific">Eubacterium limosum</name>
    <dbReference type="NCBI Taxonomy" id="1736"/>
    <lineage>
        <taxon>Bacteria</taxon>
        <taxon>Bacillati</taxon>
        <taxon>Bacillota</taxon>
        <taxon>Clostridia</taxon>
        <taxon>Eubacteriales</taxon>
        <taxon>Eubacteriaceae</taxon>
        <taxon>Eubacterium</taxon>
    </lineage>
</organism>
<dbReference type="InterPro" id="IPR025877">
    <property type="entry name" value="MobA-like_NTP_Trfase"/>
</dbReference>
<evidence type="ECO:0000259" key="1">
    <source>
        <dbReference type="Pfam" id="PF12804"/>
    </source>
</evidence>
<evidence type="ECO:0000313" key="2">
    <source>
        <dbReference type="EMBL" id="VYU73552.1"/>
    </source>
</evidence>
<accession>A0A6N3HAT7</accession>
<sequence>MLGAVILGAGLSRRMGSEKLLLPIGRKRILEKTIDSVAESFENFESVIVIVTREAVLNGIETRKGVIYLVNDQPELGQSTSLKIAVAYLAKHYPECQGILVFLGDQPLVSKELAGKIEQVITKNPMSIIMPEYRGQKGHPVAFGKCWFKELLKVSGDAGGRGIIKKHPEVLIKIQGDRTCVMDADTPEDYQRLLEYYEKEWAENEN</sequence>
<reference evidence="2" key="1">
    <citation type="submission" date="2019-11" db="EMBL/GenBank/DDBJ databases">
        <authorList>
            <person name="Feng L."/>
        </authorList>
    </citation>
    <scope>NUCLEOTIDE SEQUENCE</scope>
    <source>
        <strain evidence="2">ElimosumLFYP34</strain>
    </source>
</reference>
<dbReference type="EMBL" id="CACRTR010000023">
    <property type="protein sequence ID" value="VYU73552.1"/>
    <property type="molecule type" value="Genomic_DNA"/>
</dbReference>
<feature type="domain" description="MobA-like NTP transferase" evidence="1">
    <location>
        <begin position="4"/>
        <end position="169"/>
    </location>
</feature>
<keyword evidence="2" id="KW-0548">Nucleotidyltransferase</keyword>
<dbReference type="AlphaFoldDB" id="A0A6N3HAT7"/>
<dbReference type="Pfam" id="PF12804">
    <property type="entry name" value="NTP_transf_3"/>
    <property type="match status" value="1"/>
</dbReference>
<protein>
    <submittedName>
        <fullName evidence="2">Molybdenum cofactor cytidylyltransferase</fullName>
        <ecNumber evidence="2">2.7.7.76</ecNumber>
    </submittedName>
</protein>
<gene>
    <name evidence="2" type="primary">mocA</name>
    <name evidence="2" type="ORF">ELLFYP34_01072</name>
</gene>
<dbReference type="SUPFAM" id="SSF53448">
    <property type="entry name" value="Nucleotide-diphospho-sugar transferases"/>
    <property type="match status" value="1"/>
</dbReference>
<dbReference type="CDD" id="cd04182">
    <property type="entry name" value="GT_2_like_f"/>
    <property type="match status" value="1"/>
</dbReference>
<dbReference type="PANTHER" id="PTHR43777:SF1">
    <property type="entry name" value="MOLYBDENUM COFACTOR CYTIDYLYLTRANSFERASE"/>
    <property type="match status" value="1"/>
</dbReference>
<dbReference type="EC" id="2.7.7.76" evidence="2"/>
<name>A0A6N3HAT7_EUBLI</name>
<keyword evidence="2" id="KW-0808">Transferase</keyword>
<dbReference type="GO" id="GO:0061602">
    <property type="term" value="F:molybdenum cofactor cytidylyltransferase activity"/>
    <property type="evidence" value="ECO:0007669"/>
    <property type="project" value="UniProtKB-EC"/>
</dbReference>